<evidence type="ECO:0000259" key="5">
    <source>
        <dbReference type="Pfam" id="PF24517"/>
    </source>
</evidence>
<evidence type="ECO:0000313" key="6">
    <source>
        <dbReference type="EMBL" id="PYI20216.1"/>
    </source>
</evidence>
<dbReference type="InterPro" id="IPR055372">
    <property type="entry name" value="CBM96"/>
</dbReference>
<evidence type="ECO:0000313" key="7">
    <source>
        <dbReference type="Proteomes" id="UP000249829"/>
    </source>
</evidence>
<dbReference type="EMBL" id="KZ825127">
    <property type="protein sequence ID" value="PYI20216.1"/>
    <property type="molecule type" value="Genomic_DNA"/>
</dbReference>
<gene>
    <name evidence="6" type="ORF">BO99DRAFT_457120</name>
</gene>
<feature type="domain" description="Carbohydrate-binding module family 96" evidence="5">
    <location>
        <begin position="113"/>
        <end position="222"/>
    </location>
</feature>
<keyword evidence="2" id="KW-0964">Secreted</keyword>
<keyword evidence="3 4" id="KW-0732">Signal</keyword>
<evidence type="ECO:0000256" key="1">
    <source>
        <dbReference type="ARBA" id="ARBA00004613"/>
    </source>
</evidence>
<evidence type="ECO:0000256" key="4">
    <source>
        <dbReference type="SAM" id="SignalP"/>
    </source>
</evidence>
<feature type="signal peptide" evidence="4">
    <location>
        <begin position="1"/>
        <end position="21"/>
    </location>
</feature>
<dbReference type="Proteomes" id="UP000249829">
    <property type="component" value="Unassembled WGS sequence"/>
</dbReference>
<evidence type="ECO:0000256" key="2">
    <source>
        <dbReference type="ARBA" id="ARBA00022525"/>
    </source>
</evidence>
<sequence>MASLPAVAVFLTALLSGSAYAATAYIDPDLTPSLPTVDPISYVDTSRTEYDRIVLNVDGEPFFYNGVQLRIDKMKNIWNMTDAQISPFFQRVANDGFTVVNSQITWWDIQPDTYYNATESTYIRGGSYATTNYADEASHAIGYDASDDSQQELTYLKFDFTAYTQDQIDAAKVRVYVNAAPDGDVAFSANLYGITNNTWSADTLTWSNAPNHDGIQIQGTNGTDYWLTASSPSWDPINEASYYDFDASAFIVNHCPDGIASFILQPQMNDTAVTNGVTLDGVRGTHPPELWLSSSDSWTFDHVDNVLDWAGAAGLKMEFIWFGSDTTSATEDFRVPYFVYRHVLVQKVQSDGTVVPVMLKNQGYGQGVYWYLTDKNDLALRALEKTALKTLLNHVAVYNAANGDLKTLVGVDVANENSVTHIHGVGDTVYHNPLTWGAYANFSSQAAFVARTEWEYSVNLANGVKESDYPVWTRLNTFTTAEEKSIDYNEAQRLTTGTSLDFVGLDPYSTSTSALYAYGHETVAIGGSNENWASGSNLPMVMENSGATSSAESLLMASLAGGAFYNVYEYMGPDNYGLYYPKSTSTRDFTPVARSSYVADVVATNKLLKALSLDLSAKLPAGAGGTRLVYFNPFSNSTLDQRSIGDFTVSYSPASTGGVGIGILRSDQTLLLASTRNSTVTIAGLSTYGISAVEYGYYTSAGNFVANGTVTYTSTSAGLTVAVLQDQLVHIETKTAFTLP</sequence>
<name>A0A2V5IK90_ASPV1</name>
<feature type="chain" id="PRO_5016167770" description="Carbohydrate-binding module family 96 domain-containing protein" evidence="4">
    <location>
        <begin position="22"/>
        <end position="740"/>
    </location>
</feature>
<proteinExistence type="predicted"/>
<comment type="subcellular location">
    <subcellularLocation>
        <location evidence="1">Secreted</location>
    </subcellularLocation>
</comment>
<evidence type="ECO:0000256" key="3">
    <source>
        <dbReference type="ARBA" id="ARBA00022729"/>
    </source>
</evidence>
<dbReference type="InterPro" id="IPR017853">
    <property type="entry name" value="GH"/>
</dbReference>
<accession>A0A2V5IK90</accession>
<dbReference type="Pfam" id="PF24517">
    <property type="entry name" value="CBM96"/>
    <property type="match status" value="1"/>
</dbReference>
<keyword evidence="7" id="KW-1185">Reference proteome</keyword>
<dbReference type="SUPFAM" id="SSF51445">
    <property type="entry name" value="(Trans)glycosidases"/>
    <property type="match status" value="1"/>
</dbReference>
<protein>
    <recommendedName>
        <fullName evidence="5">Carbohydrate-binding module family 96 domain-containing protein</fullName>
    </recommendedName>
</protein>
<reference evidence="6 7" key="1">
    <citation type="submission" date="2018-02" db="EMBL/GenBank/DDBJ databases">
        <title>The genomes of Aspergillus section Nigri reveals drivers in fungal speciation.</title>
        <authorList>
            <consortium name="DOE Joint Genome Institute"/>
            <person name="Vesth T.C."/>
            <person name="Nybo J."/>
            <person name="Theobald S."/>
            <person name="Brandl J."/>
            <person name="Frisvad J.C."/>
            <person name="Nielsen K.F."/>
            <person name="Lyhne E.K."/>
            <person name="Kogle M.E."/>
            <person name="Kuo A."/>
            <person name="Riley R."/>
            <person name="Clum A."/>
            <person name="Nolan M."/>
            <person name="Lipzen A."/>
            <person name="Salamov A."/>
            <person name="Henrissat B."/>
            <person name="Wiebenga A."/>
            <person name="De vries R.P."/>
            <person name="Grigoriev I.V."/>
            <person name="Mortensen U.H."/>
            <person name="Andersen M.R."/>
            <person name="Baker S.E."/>
        </authorList>
    </citation>
    <scope>NUCLEOTIDE SEQUENCE [LARGE SCALE GENOMIC DNA]</scope>
    <source>
        <strain evidence="6 7">CBS 115571</strain>
    </source>
</reference>
<dbReference type="Gene3D" id="3.20.20.80">
    <property type="entry name" value="Glycosidases"/>
    <property type="match status" value="1"/>
</dbReference>
<dbReference type="AlphaFoldDB" id="A0A2V5IK90"/>
<organism evidence="6 7">
    <name type="scientific">Aspergillus violaceofuscus (strain CBS 115571)</name>
    <dbReference type="NCBI Taxonomy" id="1450538"/>
    <lineage>
        <taxon>Eukaryota</taxon>
        <taxon>Fungi</taxon>
        <taxon>Dikarya</taxon>
        <taxon>Ascomycota</taxon>
        <taxon>Pezizomycotina</taxon>
        <taxon>Eurotiomycetes</taxon>
        <taxon>Eurotiomycetidae</taxon>
        <taxon>Eurotiales</taxon>
        <taxon>Aspergillaceae</taxon>
        <taxon>Aspergillus</taxon>
    </lineage>
</organism>
<dbReference type="GO" id="GO:0005576">
    <property type="term" value="C:extracellular region"/>
    <property type="evidence" value="ECO:0007669"/>
    <property type="project" value="UniProtKB-SubCell"/>
</dbReference>